<dbReference type="RefSeq" id="WP_202778720.1">
    <property type="nucleotide sequence ID" value="NZ_CP065425.1"/>
</dbReference>
<evidence type="ECO:0000313" key="1">
    <source>
        <dbReference type="EMBL" id="QQZ09753.1"/>
    </source>
</evidence>
<protein>
    <submittedName>
        <fullName evidence="1">Uncharacterized protein</fullName>
    </submittedName>
</protein>
<evidence type="ECO:0000313" key="2">
    <source>
        <dbReference type="Proteomes" id="UP000595691"/>
    </source>
</evidence>
<gene>
    <name evidence="1" type="ORF">I5776_01870</name>
</gene>
<name>A0ABX7E211_9BACI</name>
<proteinExistence type="predicted"/>
<reference evidence="1 2" key="1">
    <citation type="submission" date="2020-11" db="EMBL/GenBank/DDBJ databases">
        <title>Taxonomic evaluation of the Bacillus sporothermodurans group of bacteria based on whole genome sequences.</title>
        <authorList>
            <person name="Fiedler G."/>
            <person name="Herbstmann A.-D."/>
            <person name="Doll E."/>
            <person name="Wenning M."/>
            <person name="Brinks E."/>
            <person name="Kabisch J."/>
            <person name="Breitenwieser F."/>
            <person name="Lappann M."/>
            <person name="Boehnlein C."/>
            <person name="Franz C."/>
        </authorList>
    </citation>
    <scope>NUCLEOTIDE SEQUENCE [LARGE SCALE GENOMIC DNA]</scope>
    <source>
        <strain evidence="1 2">JCM 19841</strain>
    </source>
</reference>
<dbReference type="Proteomes" id="UP000595691">
    <property type="component" value="Chromosome"/>
</dbReference>
<keyword evidence="2" id="KW-1185">Reference proteome</keyword>
<organism evidence="1 2">
    <name type="scientific">Heyndrickxia vini</name>
    <dbReference type="NCBI Taxonomy" id="1476025"/>
    <lineage>
        <taxon>Bacteria</taxon>
        <taxon>Bacillati</taxon>
        <taxon>Bacillota</taxon>
        <taxon>Bacilli</taxon>
        <taxon>Bacillales</taxon>
        <taxon>Bacillaceae</taxon>
        <taxon>Heyndrickxia</taxon>
    </lineage>
</organism>
<dbReference type="EMBL" id="CP065425">
    <property type="protein sequence ID" value="QQZ09753.1"/>
    <property type="molecule type" value="Genomic_DNA"/>
</dbReference>
<accession>A0ABX7E211</accession>
<sequence>MLFAPAVINLQTFKLNSIDHTAVLNIGQCQLLDIFVAYKRNQGIGEQNGDGVRIILPVSSVLDSDFIDSPAVKNSIV</sequence>